<organism evidence="1 2">
    <name type="scientific">Photinus pyralis</name>
    <name type="common">Common eastern firefly</name>
    <name type="synonym">Lampyris pyralis</name>
    <dbReference type="NCBI Taxonomy" id="7054"/>
    <lineage>
        <taxon>Eukaryota</taxon>
        <taxon>Metazoa</taxon>
        <taxon>Ecdysozoa</taxon>
        <taxon>Arthropoda</taxon>
        <taxon>Hexapoda</taxon>
        <taxon>Insecta</taxon>
        <taxon>Pterygota</taxon>
        <taxon>Neoptera</taxon>
        <taxon>Endopterygota</taxon>
        <taxon>Coleoptera</taxon>
        <taxon>Polyphaga</taxon>
        <taxon>Elateriformia</taxon>
        <taxon>Elateroidea</taxon>
        <taxon>Lampyridae</taxon>
        <taxon>Lampyrinae</taxon>
        <taxon>Photinus</taxon>
    </lineage>
</organism>
<dbReference type="Proteomes" id="UP000327044">
    <property type="component" value="Unassembled WGS sequence"/>
</dbReference>
<dbReference type="EMBL" id="VVIM01000006">
    <property type="protein sequence ID" value="KAB0797778.1"/>
    <property type="molecule type" value="Genomic_DNA"/>
</dbReference>
<comment type="caution">
    <text evidence="1">The sequence shown here is derived from an EMBL/GenBank/DDBJ whole genome shotgun (WGS) entry which is preliminary data.</text>
</comment>
<reference evidence="1 2" key="1">
    <citation type="journal article" date="2018" name="Elife">
        <title>Firefly genomes illuminate parallel origins of bioluminescence in beetles.</title>
        <authorList>
            <person name="Fallon T.R."/>
            <person name="Lower S.E."/>
            <person name="Chang C.H."/>
            <person name="Bessho-Uehara M."/>
            <person name="Martin G.J."/>
            <person name="Bewick A.J."/>
            <person name="Behringer M."/>
            <person name="Debat H.J."/>
            <person name="Wong I."/>
            <person name="Day J.C."/>
            <person name="Suvorov A."/>
            <person name="Silva C.J."/>
            <person name="Stanger-Hall K.F."/>
            <person name="Hall D.W."/>
            <person name="Schmitz R.J."/>
            <person name="Nelson D.R."/>
            <person name="Lewis S.M."/>
            <person name="Shigenobu S."/>
            <person name="Bybee S.M."/>
            <person name="Larracuente A.M."/>
            <person name="Oba Y."/>
            <person name="Weng J.K."/>
        </authorList>
    </citation>
    <scope>NUCLEOTIDE SEQUENCE [LARGE SCALE GENOMIC DNA]</scope>
    <source>
        <strain evidence="1">1611_PpyrPB1</strain>
        <tissue evidence="1">Whole body</tissue>
    </source>
</reference>
<protein>
    <submittedName>
        <fullName evidence="1">Uncharacterized protein</fullName>
    </submittedName>
</protein>
<dbReference type="InParanoid" id="A0A5N4AKN2"/>
<keyword evidence="2" id="KW-1185">Reference proteome</keyword>
<evidence type="ECO:0000313" key="2">
    <source>
        <dbReference type="Proteomes" id="UP000327044"/>
    </source>
</evidence>
<sequence>MGSRMSCDTCPTAVTSSVVNLSDSVILRVADGVQNPKSLVPEPPSQEDQSWYEKLKCIDDSHSQKTGINIKDMETLIISLEGRLRQGIIKESCFSALLKSCYRNNPNCSLHCMKESKEFIDCVDAIRLQHIKEVVLQEQEKVKESKQHKKRPYN</sequence>
<evidence type="ECO:0000313" key="1">
    <source>
        <dbReference type="EMBL" id="KAB0797778.1"/>
    </source>
</evidence>
<dbReference type="AlphaFoldDB" id="A0A5N4AKN2"/>
<proteinExistence type="predicted"/>
<dbReference type="OrthoDB" id="6753304at2759"/>
<accession>A0A5N4AKN2</accession>
<name>A0A5N4AKN2_PHOPY</name>
<gene>
    <name evidence="1" type="ORF">PPYR_08771</name>
</gene>